<keyword evidence="3" id="KW-0677">Repeat</keyword>
<evidence type="ECO:0000256" key="4">
    <source>
        <dbReference type="ARBA" id="ARBA00025740"/>
    </source>
</evidence>
<evidence type="ECO:0000313" key="5">
    <source>
        <dbReference type="EMBL" id="KAJ6958147.1"/>
    </source>
</evidence>
<dbReference type="Proteomes" id="UP001164929">
    <property type="component" value="Chromosome 18"/>
</dbReference>
<organism evidence="5 6">
    <name type="scientific">Populus alba x Populus x berolinensis</name>
    <dbReference type="NCBI Taxonomy" id="444605"/>
    <lineage>
        <taxon>Eukaryota</taxon>
        <taxon>Viridiplantae</taxon>
        <taxon>Streptophyta</taxon>
        <taxon>Embryophyta</taxon>
        <taxon>Tracheophyta</taxon>
        <taxon>Spermatophyta</taxon>
        <taxon>Magnoliopsida</taxon>
        <taxon>eudicotyledons</taxon>
        <taxon>Gunneridae</taxon>
        <taxon>Pentapetalae</taxon>
        <taxon>rosids</taxon>
        <taxon>fabids</taxon>
        <taxon>Malpighiales</taxon>
        <taxon>Salicaceae</taxon>
        <taxon>Saliceae</taxon>
        <taxon>Populus</taxon>
    </lineage>
</organism>
<dbReference type="InterPro" id="IPR048720">
    <property type="entry name" value="PROPPIN"/>
</dbReference>
<accession>A0AAD6LCH7</accession>
<protein>
    <recommendedName>
        <fullName evidence="7">Autophagy-related protein 18b</fullName>
    </recommendedName>
</protein>
<comment type="subcellular location">
    <subcellularLocation>
        <location evidence="1">Preautophagosomal structure membrane</location>
        <topology evidence="1">Peripheral membrane protein</topology>
    </subcellularLocation>
</comment>
<sequence>MSSGSQSSSSSSSQYPILCASFNQDNSGFAISTRDGFKIFDSNTGRLCYERGKLPIFPFPFLFLLELLLLWKCYIVQASLPLLAAVNRLVVVLQEKTYIYDSNTLAILDAIDTVPNVKGETEDPRYVGFRGLCAFSPSLDGCFLALPSSTTKGSVLVYNVMELHSHCEIDAHCSPLAAIAMSFNGMYIATASEQGTIIRVHLVSEATKSYSFRRGRYPSTIFSMSFGPSTQLPDILVALSSSGSIHVFSLGLAINQRGRRSSSFLGSLLPDSVNDAFDPAHHPVLHNVVPAGVKSNVVVRKVDKIADTSLSESVASRATLSVITFNGHFLEYTVDVNTQNESKWSLKSEFNLLAVISGEEQHFQLV</sequence>
<dbReference type="FunFam" id="2.130.10.10:FF:002630">
    <property type="entry name" value="Autophagy-related protein 18b"/>
    <property type="match status" value="1"/>
</dbReference>
<comment type="similarity">
    <text evidence="4">Belongs to the WD repeat PROPPIN family.</text>
</comment>
<evidence type="ECO:0008006" key="7">
    <source>
        <dbReference type="Google" id="ProtNLM"/>
    </source>
</evidence>
<dbReference type="InterPro" id="IPR015943">
    <property type="entry name" value="WD40/YVTN_repeat-like_dom_sf"/>
</dbReference>
<dbReference type="EMBL" id="JAQIZT010000018">
    <property type="protein sequence ID" value="KAJ6958147.1"/>
    <property type="molecule type" value="Genomic_DNA"/>
</dbReference>
<evidence type="ECO:0000256" key="3">
    <source>
        <dbReference type="ARBA" id="ARBA00022737"/>
    </source>
</evidence>
<name>A0AAD6LCH7_9ROSI</name>
<evidence type="ECO:0000256" key="1">
    <source>
        <dbReference type="ARBA" id="ARBA00004623"/>
    </source>
</evidence>
<dbReference type="PANTHER" id="PTHR11227">
    <property type="entry name" value="WD-REPEAT PROTEIN INTERACTING WITH PHOSPHOINOSIDES WIPI -RELATED"/>
    <property type="match status" value="1"/>
</dbReference>
<evidence type="ECO:0000256" key="2">
    <source>
        <dbReference type="ARBA" id="ARBA00022574"/>
    </source>
</evidence>
<evidence type="ECO:0000313" key="6">
    <source>
        <dbReference type="Proteomes" id="UP001164929"/>
    </source>
</evidence>
<dbReference type="SUPFAM" id="SSF50978">
    <property type="entry name" value="WD40 repeat-like"/>
    <property type="match status" value="1"/>
</dbReference>
<proteinExistence type="inferred from homology"/>
<dbReference type="Pfam" id="PF21032">
    <property type="entry name" value="PROPPIN"/>
    <property type="match status" value="1"/>
</dbReference>
<keyword evidence="2" id="KW-0853">WD repeat</keyword>
<comment type="caution">
    <text evidence="5">The sequence shown here is derived from an EMBL/GenBank/DDBJ whole genome shotgun (WGS) entry which is preliminary data.</text>
</comment>
<dbReference type="Gene3D" id="2.130.10.10">
    <property type="entry name" value="YVTN repeat-like/Quinoprotein amine dehydrogenase"/>
    <property type="match status" value="1"/>
</dbReference>
<gene>
    <name evidence="5" type="ORF">NC653_039947</name>
</gene>
<dbReference type="GO" id="GO:0034045">
    <property type="term" value="C:phagophore assembly site membrane"/>
    <property type="evidence" value="ECO:0007669"/>
    <property type="project" value="UniProtKB-SubCell"/>
</dbReference>
<dbReference type="AlphaFoldDB" id="A0AAD6LCH7"/>
<dbReference type="InterPro" id="IPR001680">
    <property type="entry name" value="WD40_rpt"/>
</dbReference>
<reference evidence="5 6" key="1">
    <citation type="journal article" date="2023" name="Mol. Ecol. Resour.">
        <title>Chromosome-level genome assembly of a triploid poplar Populus alba 'Berolinensis'.</title>
        <authorList>
            <person name="Chen S."/>
            <person name="Yu Y."/>
            <person name="Wang X."/>
            <person name="Wang S."/>
            <person name="Zhang T."/>
            <person name="Zhou Y."/>
            <person name="He R."/>
            <person name="Meng N."/>
            <person name="Wang Y."/>
            <person name="Liu W."/>
            <person name="Liu Z."/>
            <person name="Liu J."/>
            <person name="Guo Q."/>
            <person name="Huang H."/>
            <person name="Sederoff R.R."/>
            <person name="Wang G."/>
            <person name="Qu G."/>
            <person name="Chen S."/>
        </authorList>
    </citation>
    <scope>NUCLEOTIDE SEQUENCE [LARGE SCALE GENOMIC DNA]</scope>
    <source>
        <strain evidence="5">SC-2020</strain>
    </source>
</reference>
<dbReference type="SMART" id="SM00320">
    <property type="entry name" value="WD40"/>
    <property type="match status" value="3"/>
</dbReference>
<keyword evidence="6" id="KW-1185">Reference proteome</keyword>
<dbReference type="InterPro" id="IPR036322">
    <property type="entry name" value="WD40_repeat_dom_sf"/>
</dbReference>